<evidence type="ECO:0000256" key="4">
    <source>
        <dbReference type="ARBA" id="ARBA00009765"/>
    </source>
</evidence>
<dbReference type="Pfam" id="PF22099">
    <property type="entry name" value="MRS2-like"/>
    <property type="match status" value="2"/>
</dbReference>
<feature type="region of interest" description="Disordered" evidence="8">
    <location>
        <begin position="1516"/>
        <end position="1554"/>
    </location>
</feature>
<dbReference type="InterPro" id="IPR011990">
    <property type="entry name" value="TPR-like_helical_dom_sf"/>
</dbReference>
<keyword evidence="12" id="KW-1185">Reference proteome</keyword>
<keyword evidence="5" id="KW-0256">Endoplasmic reticulum</keyword>
<feature type="region of interest" description="Disordered" evidence="8">
    <location>
        <begin position="1600"/>
        <end position="1639"/>
    </location>
</feature>
<evidence type="ECO:0000256" key="2">
    <source>
        <dbReference type="ARBA" id="ARBA00004240"/>
    </source>
</evidence>
<feature type="domain" description="AB hydrolase-1" evidence="10">
    <location>
        <begin position="60"/>
        <end position="177"/>
    </location>
</feature>
<comment type="caution">
    <text evidence="11">The sequence shown here is derived from an EMBL/GenBank/DDBJ whole genome shotgun (WGS) entry which is preliminary data.</text>
</comment>
<evidence type="ECO:0000256" key="5">
    <source>
        <dbReference type="ARBA" id="ARBA00022824"/>
    </source>
</evidence>
<dbReference type="Gene3D" id="3.40.50.300">
    <property type="entry name" value="P-loop containing nucleotide triphosphate hydrolases"/>
    <property type="match status" value="1"/>
</dbReference>
<keyword evidence="7 9" id="KW-0472">Membrane</keyword>
<protein>
    <recommendedName>
        <fullName evidence="10">AB hydrolase-1 domain-containing protein</fullName>
    </recommendedName>
</protein>
<dbReference type="PANTHER" id="PTHR48182:SF2">
    <property type="entry name" value="PROTEIN SERAC1"/>
    <property type="match status" value="1"/>
</dbReference>
<feature type="transmembrane region" description="Helical" evidence="9">
    <location>
        <begin position="1837"/>
        <end position="1858"/>
    </location>
</feature>
<dbReference type="GO" id="GO:0005783">
    <property type="term" value="C:endoplasmic reticulum"/>
    <property type="evidence" value="ECO:0007669"/>
    <property type="project" value="UniProtKB-SubCell"/>
</dbReference>
<evidence type="ECO:0000256" key="9">
    <source>
        <dbReference type="SAM" id="Phobius"/>
    </source>
</evidence>
<reference evidence="11" key="1">
    <citation type="journal article" date="2021" name="Nat. Commun.">
        <title>Genetic determinants of endophytism in the Arabidopsis root mycobiome.</title>
        <authorList>
            <person name="Mesny F."/>
            <person name="Miyauchi S."/>
            <person name="Thiergart T."/>
            <person name="Pickel B."/>
            <person name="Atanasova L."/>
            <person name="Karlsson M."/>
            <person name="Huettel B."/>
            <person name="Barry K.W."/>
            <person name="Haridas S."/>
            <person name="Chen C."/>
            <person name="Bauer D."/>
            <person name="Andreopoulos W."/>
            <person name="Pangilinan J."/>
            <person name="LaButti K."/>
            <person name="Riley R."/>
            <person name="Lipzen A."/>
            <person name="Clum A."/>
            <person name="Drula E."/>
            <person name="Henrissat B."/>
            <person name="Kohler A."/>
            <person name="Grigoriev I.V."/>
            <person name="Martin F.M."/>
            <person name="Hacquard S."/>
        </authorList>
    </citation>
    <scope>NUCLEOTIDE SEQUENCE</scope>
    <source>
        <strain evidence="11">MPI-CAGE-CH-0230</strain>
    </source>
</reference>
<dbReference type="Gene3D" id="3.40.50.1820">
    <property type="entry name" value="alpha/beta hydrolase"/>
    <property type="match status" value="2"/>
</dbReference>
<feature type="compositionally biased region" description="Pro residues" evidence="8">
    <location>
        <begin position="1378"/>
        <end position="1389"/>
    </location>
</feature>
<dbReference type="Pfam" id="PF13424">
    <property type="entry name" value="TPR_12"/>
    <property type="match status" value="2"/>
</dbReference>
<dbReference type="SUPFAM" id="SSF53474">
    <property type="entry name" value="alpha/beta-Hydrolases"/>
    <property type="match status" value="2"/>
</dbReference>
<dbReference type="Gene3D" id="1.20.58.340">
    <property type="entry name" value="Magnesium transport protein CorA, transmembrane region"/>
    <property type="match status" value="1"/>
</dbReference>
<dbReference type="InterPro" id="IPR029058">
    <property type="entry name" value="AB_hydrolase_fold"/>
</dbReference>
<gene>
    <name evidence="11" type="ORF">B0I36DRAFT_369199</name>
</gene>
<name>A0A9P9BIC4_9PEZI</name>
<evidence type="ECO:0000313" key="11">
    <source>
        <dbReference type="EMBL" id="KAH7014220.1"/>
    </source>
</evidence>
<evidence type="ECO:0000256" key="3">
    <source>
        <dbReference type="ARBA" id="ARBA00004370"/>
    </source>
</evidence>
<keyword evidence="9" id="KW-0812">Transmembrane</keyword>
<dbReference type="InterPro" id="IPR027417">
    <property type="entry name" value="P-loop_NTPase"/>
</dbReference>
<dbReference type="InterPro" id="IPR052374">
    <property type="entry name" value="SERAC1"/>
</dbReference>
<evidence type="ECO:0000256" key="8">
    <source>
        <dbReference type="SAM" id="MobiDB-lite"/>
    </source>
</evidence>
<feature type="region of interest" description="Disordered" evidence="8">
    <location>
        <begin position="1"/>
        <end position="38"/>
    </location>
</feature>
<sequence>MRRLFKRPKEPKPASGAASDRDPRAPSPAAPSSSGTSKTFPAGIKLLHSPANLADAVVDIVFIHGLTGDRDKTWTAAGASEPWPKALLPSRLPTARVLTFGYDAYVADWRGVVSQGRIANHAWSLLTTLAAYRQEDDTNERPIIFVCHSLGGLVCEDALSKSRERTEGHLRNILHSTRGIAFLGTPHHGSGLARWAELLSRSVGIIKQTNPEIVAVLRRDSEVLARIQDGFHTMLQSRAKEGWPIEISCFFEELPLPGVGQVVPQDSAILPGYIPIAIHGNHMDMTKFASTDDPGFVVVCGELRRWTKAVVVAMTPQTLPDPQLEERSQGAGEQEPPQTKAGNTFRIRGVPRDWDVKKLQSFLQEEEFQSRDGSASGPTVWSLADEVGGSSRVGTATFQRVPPAIQTGGKWTVPLSLSSGAAQPSRSGRRQPSLSLDDHFHGITTLFSPPSEDHKLDILAISGLGGHAFGSFKQKGGEHMWLRDALPYDLTTLEGNGRPIARVMTYGYSSSIPQSNSMQNLEDLAASFHSSLLALATGTHIKPILIIAHSLGGLIIKQALISLSKSDSRDDELLLGAVYGVVFFGVPHDGMDISSLIPMVGDQPNRFLVESIGHINSHILSTQRREFHAVLGGEGDSEVFCFYETLQSPTAQKDKNGRWAMTGPPAFLVTKTSATHCRPWEDGPVHMCPISRSHSEMVKFAEHDEEYDKVVQRLAGLARRAVERGLRSISKTDLPSAGGTATQNRNGGSSTFFLVPYTWNPDFVGRSDVLEKLKSQLGHGQPQSSGKQHRRVALYGLGGIGIRVLAECQIPGYDDPKTDMLPLLKRWLERKERGRWLMVIDNADDAQLFSGPEGVGRHIPECAHGSVVVTTRNKEAGSRLTKGGRPIEVREMDESESKELLKKKLEEGGIKADDLSALSSRLERLPLALVQAAAFMQEKSVSISKYLQLLGGGDQGLVELLSEEFETVGRDSKTPHAVTETWILSFDQIQQQNAFAAELLSLMSLFDRQAIPSDFLSDYSKQQSGKGPRGEVQLSKALGVLKAFSFVVEEKDYSLDMHRLVQLVTRKWLVKNDTIRYFGGQALMTVSHIYPFGSHDNRLICTAYLPHVDAVLKQGGTGSREEKLARASLLHRAAGLFYYQGQWGDMEEFQAQAVDLRRALLGSEHPSTLASMANLASTYRNQGRWEEAEKLEGRCEEAEKLFMEVIETSKTKLGADHPATLTRIANLASTYQDQGRYKEAEKLFMEVMETMGRRAVRLGVVATSFAGVPQHQPHAIITLATVTFFTTVNVDCEPGGESAPRIRHEGIGTGCSGCGPATCSSAVSALQDDLQPLAAVCTDNNDDDEDNNQDDDTLPSTAIPSTSLPSLPSLPPLLTAPSSPPLLFPPPRVTPKDGRRRLSGLHRRSDAAGRAAAQEAEDLLELAQGLSRTPMNGHAELRCTMYHQSDQPEEATAAVPMSKHDISREFDLSPRDLRVVDLASDGSPHLLIRRSTILVHMFCLRLLVQANRVAVLHVDQEQQEQQQDGGGSPRSSSASASTRHYHHHHGRSASSSTQDIIGQLAPVKSGDTAAAAAAAAPERIHEPAMTVAGILFETKMRATGGKLNHHNNNNNNNNNGNSNNSNDDKDSSSNSSGSCPGASTVSGIEPAALPYELRVVEAAMAAVTCAIEAEYLLARQRAGSVLSELDSQLLDKDEVLIHTEVRELLDLVRKLAGIEQRARSVCSALREVMDDDRDMADMYLTDKQNGRRHEAGDHQEVEYMLEAYFKACDGVAQGAAGVMANIKRTDETIQNILNVRRNQIMVLDTKIEIAMVGLASATLLAGYVGMNVVNFMEDSNYAFALLVGGSLAASSWLSWRFLRRLKMIQKGRHRSA</sequence>
<dbReference type="Gene3D" id="2.40.128.330">
    <property type="match status" value="1"/>
</dbReference>
<organism evidence="11 12">
    <name type="scientific">Microdochium trichocladiopsis</name>
    <dbReference type="NCBI Taxonomy" id="1682393"/>
    <lineage>
        <taxon>Eukaryota</taxon>
        <taxon>Fungi</taxon>
        <taxon>Dikarya</taxon>
        <taxon>Ascomycota</taxon>
        <taxon>Pezizomycotina</taxon>
        <taxon>Sordariomycetes</taxon>
        <taxon>Xylariomycetidae</taxon>
        <taxon>Xylariales</taxon>
        <taxon>Microdochiaceae</taxon>
        <taxon>Microdochium</taxon>
    </lineage>
</organism>
<dbReference type="Pfam" id="PF12697">
    <property type="entry name" value="Abhydrolase_6"/>
    <property type="match status" value="1"/>
</dbReference>
<dbReference type="Proteomes" id="UP000756346">
    <property type="component" value="Unassembled WGS sequence"/>
</dbReference>
<comment type="similarity">
    <text evidence="4">Belongs to the CorA metal ion transporter (MIT) (TC 1.A.35) family.</text>
</comment>
<keyword evidence="6" id="KW-0496">Mitochondrion</keyword>
<feature type="compositionally biased region" description="Acidic residues" evidence="8">
    <location>
        <begin position="1340"/>
        <end position="1353"/>
    </location>
</feature>
<dbReference type="GO" id="GO:0005739">
    <property type="term" value="C:mitochondrion"/>
    <property type="evidence" value="ECO:0007669"/>
    <property type="project" value="UniProtKB-SubCell"/>
</dbReference>
<dbReference type="InterPro" id="IPR000073">
    <property type="entry name" value="AB_hydrolase_1"/>
</dbReference>
<evidence type="ECO:0000256" key="1">
    <source>
        <dbReference type="ARBA" id="ARBA00004173"/>
    </source>
</evidence>
<accession>A0A9P9BIC4</accession>
<dbReference type="PANTHER" id="PTHR48182">
    <property type="entry name" value="PROTEIN SERAC1"/>
    <property type="match status" value="1"/>
</dbReference>
<evidence type="ECO:0000313" key="12">
    <source>
        <dbReference type="Proteomes" id="UP000756346"/>
    </source>
</evidence>
<feature type="region of interest" description="Disordered" evidence="8">
    <location>
        <begin position="319"/>
        <end position="344"/>
    </location>
</feature>
<feature type="region of interest" description="Disordered" evidence="8">
    <location>
        <begin position="1336"/>
        <end position="1412"/>
    </location>
</feature>
<comment type="subcellular location">
    <subcellularLocation>
        <location evidence="2">Endoplasmic reticulum</location>
    </subcellularLocation>
    <subcellularLocation>
        <location evidence="3">Membrane</location>
    </subcellularLocation>
    <subcellularLocation>
        <location evidence="1">Mitochondrion</location>
    </subcellularLocation>
</comment>
<dbReference type="GO" id="GO:0016020">
    <property type="term" value="C:membrane"/>
    <property type="evidence" value="ECO:0007669"/>
    <property type="project" value="UniProtKB-SubCell"/>
</dbReference>
<dbReference type="CDD" id="cd12823">
    <property type="entry name" value="Mrs2_Mfm1p-like"/>
    <property type="match status" value="1"/>
</dbReference>
<evidence type="ECO:0000256" key="6">
    <source>
        <dbReference type="ARBA" id="ARBA00023128"/>
    </source>
</evidence>
<dbReference type="EMBL" id="JAGTJQ010000013">
    <property type="protein sequence ID" value="KAH7014220.1"/>
    <property type="molecule type" value="Genomic_DNA"/>
</dbReference>
<keyword evidence="9" id="KW-1133">Transmembrane helix</keyword>
<feature type="compositionally biased region" description="Low complexity" evidence="8">
    <location>
        <begin position="1519"/>
        <end position="1538"/>
    </location>
</feature>
<dbReference type="OrthoDB" id="1658288at2759"/>
<feature type="compositionally biased region" description="Low complexity" evidence="8">
    <location>
        <begin position="1354"/>
        <end position="1377"/>
    </location>
</feature>
<feature type="compositionally biased region" description="Low complexity" evidence="8">
    <location>
        <begin position="1606"/>
        <end position="1621"/>
    </location>
</feature>
<feature type="transmembrane region" description="Helical" evidence="9">
    <location>
        <begin position="1807"/>
        <end position="1825"/>
    </location>
</feature>
<evidence type="ECO:0000256" key="7">
    <source>
        <dbReference type="ARBA" id="ARBA00023136"/>
    </source>
</evidence>
<dbReference type="RefSeq" id="XP_046005187.1">
    <property type="nucleotide sequence ID" value="XM_046159735.1"/>
</dbReference>
<dbReference type="SUPFAM" id="SSF48452">
    <property type="entry name" value="TPR-like"/>
    <property type="match status" value="1"/>
</dbReference>
<dbReference type="GeneID" id="70189281"/>
<proteinExistence type="inferred from homology"/>
<evidence type="ECO:0000259" key="10">
    <source>
        <dbReference type="Pfam" id="PF12697"/>
    </source>
</evidence>
<dbReference type="Gene3D" id="1.25.40.10">
    <property type="entry name" value="Tetratricopeptide repeat domain"/>
    <property type="match status" value="1"/>
</dbReference>
<dbReference type="InterPro" id="IPR039204">
    <property type="entry name" value="MRS2-like"/>
</dbReference>
<dbReference type="SUPFAM" id="SSF52540">
    <property type="entry name" value="P-loop containing nucleoside triphosphate hydrolases"/>
    <property type="match status" value="1"/>
</dbReference>